<keyword evidence="4" id="KW-1185">Reference proteome</keyword>
<feature type="compositionally biased region" description="Polar residues" evidence="1">
    <location>
        <begin position="1"/>
        <end position="10"/>
    </location>
</feature>
<dbReference type="CDD" id="cd02907">
    <property type="entry name" value="Macro_Af1521_BAL-like"/>
    <property type="match status" value="1"/>
</dbReference>
<organism evidence="3 4">
    <name type="scientific">Stylonychia lemnae</name>
    <name type="common">Ciliate</name>
    <dbReference type="NCBI Taxonomy" id="5949"/>
    <lineage>
        <taxon>Eukaryota</taxon>
        <taxon>Sar</taxon>
        <taxon>Alveolata</taxon>
        <taxon>Ciliophora</taxon>
        <taxon>Intramacronucleata</taxon>
        <taxon>Spirotrichea</taxon>
        <taxon>Stichotrichia</taxon>
        <taxon>Sporadotrichida</taxon>
        <taxon>Oxytrichidae</taxon>
        <taxon>Stylonychinae</taxon>
        <taxon>Stylonychia</taxon>
    </lineage>
</organism>
<feature type="region of interest" description="Disordered" evidence="1">
    <location>
        <begin position="1"/>
        <end position="65"/>
    </location>
</feature>
<reference evidence="3 4" key="1">
    <citation type="submission" date="2014-06" db="EMBL/GenBank/DDBJ databases">
        <authorList>
            <person name="Swart Estienne"/>
        </authorList>
    </citation>
    <scope>NUCLEOTIDE SEQUENCE [LARGE SCALE GENOMIC DNA]</scope>
    <source>
        <strain evidence="3 4">130c</strain>
    </source>
</reference>
<feature type="compositionally biased region" description="Low complexity" evidence="1">
    <location>
        <begin position="289"/>
        <end position="305"/>
    </location>
</feature>
<dbReference type="SUPFAM" id="SSF52949">
    <property type="entry name" value="Macro domain-like"/>
    <property type="match status" value="1"/>
</dbReference>
<dbReference type="AlphaFoldDB" id="A0A077ZYC5"/>
<dbReference type="SMART" id="SM00506">
    <property type="entry name" value="A1pp"/>
    <property type="match status" value="1"/>
</dbReference>
<dbReference type="InterPro" id="IPR002589">
    <property type="entry name" value="Macro_dom"/>
</dbReference>
<gene>
    <name evidence="3" type="primary">Contig6169.g6597</name>
    <name evidence="3" type="ORF">STYLEM_3211</name>
</gene>
<dbReference type="OMA" id="GPNIQKE"/>
<feature type="compositionally biased region" description="Polar residues" evidence="1">
    <location>
        <begin position="337"/>
        <end position="351"/>
    </location>
</feature>
<dbReference type="PANTHER" id="PTHR11106:SF111">
    <property type="entry name" value="MACRO DOMAIN-CONTAINING PROTEIN"/>
    <property type="match status" value="1"/>
</dbReference>
<evidence type="ECO:0000259" key="2">
    <source>
        <dbReference type="PROSITE" id="PS51154"/>
    </source>
</evidence>
<name>A0A077ZYC5_STYLE</name>
<dbReference type="EMBL" id="CCKQ01003111">
    <property type="protein sequence ID" value="CDW74217.1"/>
    <property type="molecule type" value="Genomic_DNA"/>
</dbReference>
<feature type="compositionally biased region" description="Polar residues" evidence="1">
    <location>
        <begin position="20"/>
        <end position="45"/>
    </location>
</feature>
<dbReference type="PANTHER" id="PTHR11106">
    <property type="entry name" value="GANGLIOSIDE INDUCED DIFFERENTIATION ASSOCIATED PROTEIN 2-RELATED"/>
    <property type="match status" value="1"/>
</dbReference>
<feature type="compositionally biased region" description="Basic and acidic residues" evidence="1">
    <location>
        <begin position="312"/>
        <end position="330"/>
    </location>
</feature>
<dbReference type="Gene3D" id="3.40.220.10">
    <property type="entry name" value="Leucine Aminopeptidase, subunit E, domain 1"/>
    <property type="match status" value="1"/>
</dbReference>
<sequence length="351" mass="39722">MSENQEQIIQPQDLDHNEEVQSQNLEQNAQINPLNHQEQSDSKPMQQQQEEEKKGENFQQEMEEYFENDDGIIFDRQSSKEEQSSQEQKQKWQIVGDYQVILNEWLHVSVNKGDITSEKVDAITNAANEYLSLGGGVAGAIDRKGGPNIQKECNKWVKEKGRAPTGSGRAVTSSGNMKNCKYVIHAVGPIWHNGKRGEEQLLYDCVRDTLKTADEIKCQSVSLPAISSGIFGFPRDLCASTFFRAAEDFSQSYPSSNATLKHVRFTNFDDLTVNYFTEEFERRYSIENSASSSSQSVQQQLSQQEVSDEAVSQDKDQDKQNHIASSKDIDREEEANAQFSETLPETQTQVE</sequence>
<accession>A0A077ZYC5</accession>
<evidence type="ECO:0000313" key="3">
    <source>
        <dbReference type="EMBL" id="CDW74217.1"/>
    </source>
</evidence>
<dbReference type="InterPro" id="IPR043472">
    <property type="entry name" value="Macro_dom-like"/>
</dbReference>
<feature type="domain" description="Macro" evidence="2">
    <location>
        <begin position="95"/>
        <end position="284"/>
    </location>
</feature>
<proteinExistence type="predicted"/>
<dbReference type="Pfam" id="PF01661">
    <property type="entry name" value="Macro"/>
    <property type="match status" value="1"/>
</dbReference>
<dbReference type="OrthoDB" id="6133115at2759"/>
<evidence type="ECO:0000256" key="1">
    <source>
        <dbReference type="SAM" id="MobiDB-lite"/>
    </source>
</evidence>
<dbReference type="Proteomes" id="UP000039865">
    <property type="component" value="Unassembled WGS sequence"/>
</dbReference>
<dbReference type="PROSITE" id="PS51154">
    <property type="entry name" value="MACRO"/>
    <property type="match status" value="1"/>
</dbReference>
<dbReference type="InParanoid" id="A0A077ZYC5"/>
<protein>
    <recommendedName>
        <fullName evidence="2">Macro domain-containing protein</fullName>
    </recommendedName>
</protein>
<feature type="region of interest" description="Disordered" evidence="1">
    <location>
        <begin position="287"/>
        <end position="351"/>
    </location>
</feature>
<evidence type="ECO:0000313" key="4">
    <source>
        <dbReference type="Proteomes" id="UP000039865"/>
    </source>
</evidence>